<organism evidence="1 2">
    <name type="scientific">Cytobacillus kochii</name>
    <dbReference type="NCBI Taxonomy" id="859143"/>
    <lineage>
        <taxon>Bacteria</taxon>
        <taxon>Bacillati</taxon>
        <taxon>Bacillota</taxon>
        <taxon>Bacilli</taxon>
        <taxon>Bacillales</taxon>
        <taxon>Bacillaceae</taxon>
        <taxon>Cytobacillus</taxon>
    </lineage>
</organism>
<reference evidence="1 2" key="1">
    <citation type="submission" date="2017-08" db="EMBL/GenBank/DDBJ databases">
        <title>Complete Genome Sequence of Bacillus kochii Oregon-R-modENCODE STRAIN BDGP4, isolated from Drosophila melanogaster gut.</title>
        <authorList>
            <person name="Wan K.H."/>
            <person name="Yu C."/>
            <person name="Park S."/>
            <person name="Hammonds A.S."/>
            <person name="Booth B.W."/>
            <person name="Celniker S.E."/>
        </authorList>
    </citation>
    <scope>NUCLEOTIDE SEQUENCE [LARGE SCALE GENOMIC DNA]</scope>
    <source>
        <strain evidence="1 2">BDGP4</strain>
    </source>
</reference>
<dbReference type="InterPro" id="IPR050563">
    <property type="entry name" value="4-hydroxybenzoyl-CoA_TE"/>
</dbReference>
<protein>
    <submittedName>
        <fullName evidence="1">Uncharacterized protein</fullName>
    </submittedName>
</protein>
<keyword evidence="2" id="KW-1185">Reference proteome</keyword>
<dbReference type="Gene3D" id="3.10.129.10">
    <property type="entry name" value="Hotdog Thioesterase"/>
    <property type="match status" value="1"/>
</dbReference>
<dbReference type="PANTHER" id="PTHR31793">
    <property type="entry name" value="4-HYDROXYBENZOYL-COA THIOESTERASE FAMILY MEMBER"/>
    <property type="match status" value="1"/>
</dbReference>
<evidence type="ECO:0000313" key="2">
    <source>
        <dbReference type="Proteomes" id="UP000215137"/>
    </source>
</evidence>
<dbReference type="Pfam" id="PF13279">
    <property type="entry name" value="4HBT_2"/>
    <property type="match status" value="1"/>
</dbReference>
<dbReference type="PANTHER" id="PTHR31793:SF24">
    <property type="entry name" value="LONG-CHAIN ACYL-COA THIOESTERASE FADM"/>
    <property type="match status" value="1"/>
</dbReference>
<dbReference type="AlphaFoldDB" id="A0A248TKW4"/>
<dbReference type="CDD" id="cd00586">
    <property type="entry name" value="4HBT"/>
    <property type="match status" value="1"/>
</dbReference>
<evidence type="ECO:0000313" key="1">
    <source>
        <dbReference type="EMBL" id="ASV68785.1"/>
    </source>
</evidence>
<dbReference type="KEGG" id="bko:CKF48_16725"/>
<gene>
    <name evidence="1" type="ORF">CKF48_16725</name>
</gene>
<dbReference type="OrthoDB" id="9799036at2"/>
<dbReference type="SUPFAM" id="SSF54637">
    <property type="entry name" value="Thioesterase/thiol ester dehydrase-isomerase"/>
    <property type="match status" value="1"/>
</dbReference>
<dbReference type="RefSeq" id="WP_095372353.1">
    <property type="nucleotide sequence ID" value="NZ_CP022983.1"/>
</dbReference>
<dbReference type="Proteomes" id="UP000215137">
    <property type="component" value="Chromosome"/>
</dbReference>
<sequence>MKKTDYIENFVTWEEEFIFAHPVKVRFSETDMFGHLNNTVPFVYFEEARIEYFKSLNLMDDWVKEENETFIVVADLQCDYMKQVYFDENLLIYVKAGRIGQSSVDIHYMGKRENGDICFTGRGTIVQVSKLTGKGAQWTDDMKLAFHEKINVPQS</sequence>
<name>A0A248TKW4_9BACI</name>
<dbReference type="EMBL" id="CP022983">
    <property type="protein sequence ID" value="ASV68785.1"/>
    <property type="molecule type" value="Genomic_DNA"/>
</dbReference>
<dbReference type="InterPro" id="IPR029069">
    <property type="entry name" value="HotDog_dom_sf"/>
</dbReference>
<dbReference type="GO" id="GO:0047617">
    <property type="term" value="F:fatty acyl-CoA hydrolase activity"/>
    <property type="evidence" value="ECO:0007669"/>
    <property type="project" value="TreeGrafter"/>
</dbReference>
<accession>A0A248TKW4</accession>
<proteinExistence type="predicted"/>